<sequence>MASPSSPAISGDTLSSATEPRLPFIIYEGDTVICQTSDGRMFFQTVNKDESIRVGKKVSGLKPVIGSYYGAIFEEQNQKLVKVTGGLFPGSSGSRSWRRLRALWRQPTLCRHQFSSDFETDRHWRVA</sequence>
<dbReference type="AlphaFoldDB" id="A0AAU9KRV9"/>
<accession>A0AAU9KRV9</accession>
<dbReference type="EMBL" id="CAKKTJ010000136">
    <property type="protein sequence ID" value="CAH0476090.1"/>
    <property type="molecule type" value="Genomic_DNA"/>
</dbReference>
<dbReference type="Proteomes" id="UP001160483">
    <property type="component" value="Unassembled WGS sequence"/>
</dbReference>
<name>A0AAU9KRV9_9STRA</name>
<reference evidence="1" key="1">
    <citation type="submission" date="2021-11" db="EMBL/GenBank/DDBJ databases">
        <authorList>
            <person name="Islam A."/>
            <person name="Islam S."/>
            <person name="Flora M.S."/>
            <person name="Rahman M."/>
            <person name="Ziaur R.M."/>
            <person name="Epstein J.H."/>
            <person name="Hassan M."/>
            <person name="Klassen M."/>
            <person name="Woodard K."/>
            <person name="Webb A."/>
            <person name="Webby R.J."/>
            <person name="El Zowalaty M.E."/>
        </authorList>
    </citation>
    <scope>NUCLEOTIDE SEQUENCE</scope>
    <source>
        <strain evidence="1">Pbs3</strain>
    </source>
</reference>
<evidence type="ECO:0000313" key="2">
    <source>
        <dbReference type="Proteomes" id="UP001160483"/>
    </source>
</evidence>
<proteinExistence type="predicted"/>
<comment type="caution">
    <text evidence="1">The sequence shown here is derived from an EMBL/GenBank/DDBJ whole genome shotgun (WGS) entry which is preliminary data.</text>
</comment>
<organism evidence="1 2">
    <name type="scientific">Peronospora belbahrii</name>
    <dbReference type="NCBI Taxonomy" id="622444"/>
    <lineage>
        <taxon>Eukaryota</taxon>
        <taxon>Sar</taxon>
        <taxon>Stramenopiles</taxon>
        <taxon>Oomycota</taxon>
        <taxon>Peronosporomycetes</taxon>
        <taxon>Peronosporales</taxon>
        <taxon>Peronosporaceae</taxon>
        <taxon>Peronospora</taxon>
    </lineage>
</organism>
<protein>
    <submittedName>
        <fullName evidence="1">Uncharacterized protein</fullName>
    </submittedName>
</protein>
<gene>
    <name evidence="1" type="ORF">PBS003_LOCUS2887</name>
</gene>
<evidence type="ECO:0000313" key="1">
    <source>
        <dbReference type="EMBL" id="CAH0476090.1"/>
    </source>
</evidence>